<accession>A0ACB1AWU5</accession>
<evidence type="ECO:0000313" key="2">
    <source>
        <dbReference type="Proteomes" id="UP001497535"/>
    </source>
</evidence>
<organism evidence="1 2">
    <name type="scientific">Meloidogyne enterolobii</name>
    <name type="common">Root-knot nematode worm</name>
    <name type="synonym">Meloidogyne mayaguensis</name>
    <dbReference type="NCBI Taxonomy" id="390850"/>
    <lineage>
        <taxon>Eukaryota</taxon>
        <taxon>Metazoa</taxon>
        <taxon>Ecdysozoa</taxon>
        <taxon>Nematoda</taxon>
        <taxon>Chromadorea</taxon>
        <taxon>Rhabditida</taxon>
        <taxon>Tylenchina</taxon>
        <taxon>Tylenchomorpha</taxon>
        <taxon>Tylenchoidea</taxon>
        <taxon>Meloidogynidae</taxon>
        <taxon>Meloidogyninae</taxon>
        <taxon>Meloidogyne</taxon>
    </lineage>
</organism>
<dbReference type="EMBL" id="CAVMJV010000136">
    <property type="protein sequence ID" value="CAK5110612.1"/>
    <property type="molecule type" value="Genomic_DNA"/>
</dbReference>
<gene>
    <name evidence="1" type="ORF">MENTE1834_LOCUS44471</name>
</gene>
<keyword evidence="2" id="KW-1185">Reference proteome</keyword>
<sequence>MVWFFYFRGRGFESCLGKSFLFYIKIILGVSNSNPTRLKKIKKIFSENRMATNFLRTLSQRLTKSKNRSQHQQPRSSSIPRNKETSIRHSHCQCRVQLLDNSDLNILIGKAAMGQELYQRVFAHIGLIERDYFGLQSIDHMQVRQWLDPAKRIRKQLPFGPPYNFRLRVKFFSNDPVNLKDELTRYLFFVQLRQDIQTGFLDCPPEVAIYLAALGLQSEFGDFNPHTYSSTFASEFRFHPLQNEQMELAILRQWADKQLEGMNPCRAEAAFLDKARKLPLYGVDLHNVQGRDGCEYRLGLSPQGMLVLDGRQKIGLFLWEKVQRLDFRGRRLTLVVEEEIQNSKNSQEQQQQQQLVHLHTFIFQTNSSRAAKNLWKCAIEFHTFFRLKFIGNNGMNRKIFSPLFRLGSTFRYRGRTEYEAINKNNELQYQQPKNLNLIERPPFRRPSRRYPPRQQKKEEILKSPVKSLDGGGNNFYFNNTQNGIKRPAMSTEL</sequence>
<evidence type="ECO:0000313" key="1">
    <source>
        <dbReference type="EMBL" id="CAK5110612.1"/>
    </source>
</evidence>
<comment type="caution">
    <text evidence="1">The sequence shown here is derived from an EMBL/GenBank/DDBJ whole genome shotgun (WGS) entry which is preliminary data.</text>
</comment>
<proteinExistence type="predicted"/>
<reference evidence="1" key="1">
    <citation type="submission" date="2023-11" db="EMBL/GenBank/DDBJ databases">
        <authorList>
            <person name="Poullet M."/>
        </authorList>
    </citation>
    <scope>NUCLEOTIDE SEQUENCE</scope>
    <source>
        <strain evidence="1">E1834</strain>
    </source>
</reference>
<name>A0ACB1AWU5_MELEN</name>
<protein>
    <submittedName>
        <fullName evidence="1">Uncharacterized protein</fullName>
    </submittedName>
</protein>
<dbReference type="Proteomes" id="UP001497535">
    <property type="component" value="Unassembled WGS sequence"/>
</dbReference>